<dbReference type="Pfam" id="PF00582">
    <property type="entry name" value="Usp"/>
    <property type="match status" value="1"/>
</dbReference>
<dbReference type="InterPro" id="IPR014729">
    <property type="entry name" value="Rossmann-like_a/b/a_fold"/>
</dbReference>
<reference evidence="2" key="1">
    <citation type="submission" date="2021-01" db="EMBL/GenBank/DDBJ databases">
        <title>Whole genome shotgun sequence of Cellulomonas chitinilytica NBRC 110799.</title>
        <authorList>
            <person name="Komaki H."/>
            <person name="Tamura T."/>
        </authorList>
    </citation>
    <scope>NUCLEOTIDE SEQUENCE</scope>
    <source>
        <strain evidence="2">NBRC 110799</strain>
    </source>
</reference>
<evidence type="ECO:0000259" key="1">
    <source>
        <dbReference type="Pfam" id="PF00582"/>
    </source>
</evidence>
<sequence>MSRTRPRPWSGPVPERPLVVGVQPDQAPTVLEQAAGIALALGTGLVCVWVDPSQVVVTVEPDGTWDTTPVDPDRDDDVDGSPAEATLFTHVRDLLADAGVPWRFEYAVGETARGLHAAAEAHDAALIAVGTRRPGFGGWMTEVVGGSVAGRLAHTQDRPVLVIPVHHGPTR</sequence>
<protein>
    <recommendedName>
        <fullName evidence="1">UspA domain-containing protein</fullName>
    </recommendedName>
</protein>
<dbReference type="Gene3D" id="3.40.50.620">
    <property type="entry name" value="HUPs"/>
    <property type="match status" value="1"/>
</dbReference>
<name>A0A919TYX2_9CELL</name>
<proteinExistence type="predicted"/>
<gene>
    <name evidence="2" type="ORF">Cch01nite_17890</name>
</gene>
<organism evidence="2 3">
    <name type="scientific">Cellulomonas chitinilytica</name>
    <dbReference type="NCBI Taxonomy" id="398759"/>
    <lineage>
        <taxon>Bacteria</taxon>
        <taxon>Bacillati</taxon>
        <taxon>Actinomycetota</taxon>
        <taxon>Actinomycetes</taxon>
        <taxon>Micrococcales</taxon>
        <taxon>Cellulomonadaceae</taxon>
        <taxon>Cellulomonas</taxon>
    </lineage>
</organism>
<dbReference type="EMBL" id="BONK01000005">
    <property type="protein sequence ID" value="GIG21065.1"/>
    <property type="molecule type" value="Genomic_DNA"/>
</dbReference>
<feature type="domain" description="UspA" evidence="1">
    <location>
        <begin position="16"/>
        <end position="164"/>
    </location>
</feature>
<dbReference type="RefSeq" id="WP_203751623.1">
    <property type="nucleotide sequence ID" value="NZ_BONK01000005.1"/>
</dbReference>
<evidence type="ECO:0000313" key="3">
    <source>
        <dbReference type="Proteomes" id="UP000632740"/>
    </source>
</evidence>
<accession>A0A919TYX2</accession>
<dbReference type="SUPFAM" id="SSF52402">
    <property type="entry name" value="Adenine nucleotide alpha hydrolases-like"/>
    <property type="match status" value="1"/>
</dbReference>
<dbReference type="InterPro" id="IPR006016">
    <property type="entry name" value="UspA"/>
</dbReference>
<dbReference type="Proteomes" id="UP000632740">
    <property type="component" value="Unassembled WGS sequence"/>
</dbReference>
<dbReference type="AlphaFoldDB" id="A0A919TYX2"/>
<evidence type="ECO:0000313" key="2">
    <source>
        <dbReference type="EMBL" id="GIG21065.1"/>
    </source>
</evidence>
<comment type="caution">
    <text evidence="2">The sequence shown here is derived from an EMBL/GenBank/DDBJ whole genome shotgun (WGS) entry which is preliminary data.</text>
</comment>
<keyword evidence="3" id="KW-1185">Reference proteome</keyword>